<dbReference type="PANTHER" id="PTHR14695:SF4">
    <property type="entry name" value="PROTEIN NESSUN DORMA"/>
    <property type="match status" value="1"/>
</dbReference>
<keyword evidence="9" id="KW-1185">Reference proteome</keyword>
<reference evidence="8 9" key="1">
    <citation type="journal article" date="2022" name="Allergy">
        <title>Genome assembly and annotation of Periplaneta americana reveal a comprehensive cockroach allergen profile.</title>
        <authorList>
            <person name="Wang L."/>
            <person name="Xiong Q."/>
            <person name="Saelim N."/>
            <person name="Wang L."/>
            <person name="Nong W."/>
            <person name="Wan A.T."/>
            <person name="Shi M."/>
            <person name="Liu X."/>
            <person name="Cao Q."/>
            <person name="Hui J.H.L."/>
            <person name="Sookrung N."/>
            <person name="Leung T.F."/>
            <person name="Tungtrongchitr A."/>
            <person name="Tsui S.K.W."/>
        </authorList>
    </citation>
    <scope>NUCLEOTIDE SEQUENCE [LARGE SCALE GENOMIC DNA]</scope>
    <source>
        <strain evidence="8">PWHHKU_190912</strain>
    </source>
</reference>
<evidence type="ECO:0000313" key="9">
    <source>
        <dbReference type="Proteomes" id="UP001148838"/>
    </source>
</evidence>
<dbReference type="InterPro" id="IPR039448">
    <property type="entry name" value="Beta_helix"/>
</dbReference>
<keyword evidence="3" id="KW-0206">Cytoskeleton</keyword>
<dbReference type="InterPro" id="IPR012334">
    <property type="entry name" value="Pectin_lyas_fold"/>
</dbReference>
<dbReference type="Gene3D" id="2.160.20.10">
    <property type="entry name" value="Single-stranded right-handed beta-helix, Pectin lyase-like"/>
    <property type="match status" value="1"/>
</dbReference>
<dbReference type="InterPro" id="IPR045140">
    <property type="entry name" value="SHCBP1-like"/>
</dbReference>
<feature type="domain" description="SHC SH2" evidence="7">
    <location>
        <begin position="19"/>
        <end position="184"/>
    </location>
</feature>
<dbReference type="InterPro" id="IPR011050">
    <property type="entry name" value="Pectin_lyase_fold/virulence"/>
</dbReference>
<evidence type="ECO:0000259" key="5">
    <source>
        <dbReference type="Pfam" id="PF00075"/>
    </source>
</evidence>
<keyword evidence="2" id="KW-0963">Cytoplasm</keyword>
<dbReference type="Pfam" id="PF00075">
    <property type="entry name" value="RNase_H"/>
    <property type="match status" value="1"/>
</dbReference>
<comment type="subcellular location">
    <subcellularLocation>
        <location evidence="1">Cytoplasm</location>
        <location evidence="1">Cytoskeleton</location>
        <location evidence="1">Spindle</location>
    </subcellularLocation>
</comment>
<feature type="chain" id="PRO_5047364072" description="RNase H type-1 domain-containing protein" evidence="4">
    <location>
        <begin position="26"/>
        <end position="745"/>
    </location>
</feature>
<organism evidence="8 9">
    <name type="scientific">Periplaneta americana</name>
    <name type="common">American cockroach</name>
    <name type="synonym">Blatta americana</name>
    <dbReference type="NCBI Taxonomy" id="6978"/>
    <lineage>
        <taxon>Eukaryota</taxon>
        <taxon>Metazoa</taxon>
        <taxon>Ecdysozoa</taxon>
        <taxon>Arthropoda</taxon>
        <taxon>Hexapoda</taxon>
        <taxon>Insecta</taxon>
        <taxon>Pterygota</taxon>
        <taxon>Neoptera</taxon>
        <taxon>Polyneoptera</taxon>
        <taxon>Dictyoptera</taxon>
        <taxon>Blattodea</taxon>
        <taxon>Blattoidea</taxon>
        <taxon>Blattidae</taxon>
        <taxon>Blattinae</taxon>
        <taxon>Periplaneta</taxon>
    </lineage>
</organism>
<feature type="signal peptide" evidence="4">
    <location>
        <begin position="1"/>
        <end position="25"/>
    </location>
</feature>
<evidence type="ECO:0000259" key="7">
    <source>
        <dbReference type="Pfam" id="PF23762"/>
    </source>
</evidence>
<protein>
    <recommendedName>
        <fullName evidence="10">RNase H type-1 domain-containing protein</fullName>
    </recommendedName>
</protein>
<dbReference type="SUPFAM" id="SSF53098">
    <property type="entry name" value="Ribonuclease H-like"/>
    <property type="match status" value="1"/>
</dbReference>
<comment type="caution">
    <text evidence="8">The sequence shown here is derived from an EMBL/GenBank/DDBJ whole genome shotgun (WGS) entry which is preliminary data.</text>
</comment>
<name>A0ABQ8S7K2_PERAM</name>
<dbReference type="InterPro" id="IPR036397">
    <property type="entry name" value="RNaseH_sf"/>
</dbReference>
<evidence type="ECO:0000256" key="2">
    <source>
        <dbReference type="ARBA" id="ARBA00022490"/>
    </source>
</evidence>
<evidence type="ECO:0000256" key="3">
    <source>
        <dbReference type="ARBA" id="ARBA00023212"/>
    </source>
</evidence>
<feature type="domain" description="RNase H type-1" evidence="5">
    <location>
        <begin position="250"/>
        <end position="315"/>
    </location>
</feature>
<evidence type="ECO:0000256" key="1">
    <source>
        <dbReference type="ARBA" id="ARBA00004186"/>
    </source>
</evidence>
<evidence type="ECO:0000256" key="4">
    <source>
        <dbReference type="SAM" id="SignalP"/>
    </source>
</evidence>
<dbReference type="CDD" id="cd09276">
    <property type="entry name" value="Rnase_HI_RT_non_LTR"/>
    <property type="match status" value="1"/>
</dbReference>
<sequence>MLQEADACATSFSAVLALLLPVVKNLIFQELTAVVDIVAVQDDISLPEEHEVSLISLYPTKQQEYDLNITNTAECLDQLRFFYNHLWWPWDCDDASEDWPSTHLEARLQLFYDMQSGAVLHETGQRIRSLLHEARKIEESMKSAQSENDSDEVDGNTVLELMKLDTQRENIKREVEILENPLLRNVWMKKKREIVQQERKNRGQPQDVYFVWLGGTVDEFIAALTKARNVIKPESYVKNLLCHIHKFRNAVILSDSKAAILSIVSKHTPSSQTAEITKMLSQLLSLNKRIVFQWIPSHCGILGNENADALAKKGSTATYRPVTKSTYYSVKRFIKSTYLDFNKQNLITQSQGKKWKSLHQNLQLIPDLPRKSSVAAFRLATGHDCLAKHLHRIGIYESPNCPLCNSNQEMDSEHLKICASVASHDNIFEKYWSARGQMTLLSKALLQDALDQAIAGDAVVLCPGIHSVCSTGGLEEGGSIEGFLEPGDTILRPNGAGNVIFDWSADVTLKNLTIDVDGIQMAMSIRHGTVHLQNCRVIGSVENDTGILVLKDGHLDARDCYFSNFGIGLVIDPGARVSMVNCSIMHCNVGIKAFEDSSIMLQNCRVSDCLEYGLKIEIPQQNDDKKENQQVGTVALLKRLQQTKFDNTIAREKWNSLHQNPQLIPDLPRKSSVAAFRSATGHDCLAKHLHRIGIYESPNCPMCNSNQEMDSEHLKICASVAGHDNIFEKHWSAKGQMTLLPNAWH</sequence>
<dbReference type="Pfam" id="PF13229">
    <property type="entry name" value="Beta_helix"/>
    <property type="match status" value="1"/>
</dbReference>
<proteinExistence type="predicted"/>
<evidence type="ECO:0008006" key="10">
    <source>
        <dbReference type="Google" id="ProtNLM"/>
    </source>
</evidence>
<dbReference type="SUPFAM" id="SSF51126">
    <property type="entry name" value="Pectin lyase-like"/>
    <property type="match status" value="1"/>
</dbReference>
<dbReference type="InterPro" id="IPR012337">
    <property type="entry name" value="RNaseH-like_sf"/>
</dbReference>
<dbReference type="PANTHER" id="PTHR14695">
    <property type="entry name" value="SHC SH2-DOMAIN BINDING PROTEIN 1-RELATED"/>
    <property type="match status" value="1"/>
</dbReference>
<dbReference type="Gene3D" id="3.30.420.10">
    <property type="entry name" value="Ribonuclease H-like superfamily/Ribonuclease H"/>
    <property type="match status" value="1"/>
</dbReference>
<dbReference type="EMBL" id="JAJSOF020000033">
    <property type="protein sequence ID" value="KAJ4429667.1"/>
    <property type="molecule type" value="Genomic_DNA"/>
</dbReference>
<evidence type="ECO:0000313" key="8">
    <source>
        <dbReference type="EMBL" id="KAJ4429667.1"/>
    </source>
</evidence>
<dbReference type="InterPro" id="IPR057508">
    <property type="entry name" value="SHCBP-like_N"/>
</dbReference>
<accession>A0ABQ8S7K2</accession>
<evidence type="ECO:0000259" key="6">
    <source>
        <dbReference type="Pfam" id="PF13229"/>
    </source>
</evidence>
<keyword evidence="4" id="KW-0732">Signal</keyword>
<dbReference type="InterPro" id="IPR002156">
    <property type="entry name" value="RNaseH_domain"/>
</dbReference>
<dbReference type="Proteomes" id="UP001148838">
    <property type="component" value="Unassembled WGS sequence"/>
</dbReference>
<dbReference type="Pfam" id="PF23762">
    <property type="entry name" value="SHCBP_N"/>
    <property type="match status" value="1"/>
</dbReference>
<gene>
    <name evidence="8" type="ORF">ANN_21868</name>
</gene>
<feature type="domain" description="Right handed beta helix" evidence="6">
    <location>
        <begin position="528"/>
        <end position="617"/>
    </location>
</feature>